<accession>A0A1G6VXB8</accession>
<name>A0A1G6VXB8_9ACTN</name>
<dbReference type="AlphaFoldDB" id="A0A1G6VXB8"/>
<evidence type="ECO:0000313" key="1">
    <source>
        <dbReference type="EMBL" id="SDD58201.1"/>
    </source>
</evidence>
<dbReference type="Proteomes" id="UP000182100">
    <property type="component" value="Unassembled WGS sequence"/>
</dbReference>
<protein>
    <submittedName>
        <fullName evidence="1">Uncharacterized protein</fullName>
    </submittedName>
</protein>
<organism evidence="1 2">
    <name type="scientific">Streptomyces prasinopilosus</name>
    <dbReference type="NCBI Taxonomy" id="67344"/>
    <lineage>
        <taxon>Bacteria</taxon>
        <taxon>Bacillati</taxon>
        <taxon>Actinomycetota</taxon>
        <taxon>Actinomycetes</taxon>
        <taxon>Kitasatosporales</taxon>
        <taxon>Streptomycetaceae</taxon>
        <taxon>Streptomyces</taxon>
    </lineage>
</organism>
<evidence type="ECO:0000313" key="2">
    <source>
        <dbReference type="Proteomes" id="UP000182100"/>
    </source>
</evidence>
<dbReference type="RefSeq" id="WP_074995043.1">
    <property type="nucleotide sequence ID" value="NZ_FMZK01000009.1"/>
</dbReference>
<proteinExistence type="predicted"/>
<reference evidence="2" key="1">
    <citation type="submission" date="2016-10" db="EMBL/GenBank/DDBJ databases">
        <authorList>
            <person name="Varghese N."/>
            <person name="Submissions S."/>
        </authorList>
    </citation>
    <scope>NUCLEOTIDE SEQUENCE [LARGE SCALE GENOMIC DNA]</scope>
    <source>
        <strain evidence="2">CGMCC 4.3504</strain>
    </source>
</reference>
<dbReference type="EMBL" id="FMZK01000009">
    <property type="protein sequence ID" value="SDD58201.1"/>
    <property type="molecule type" value="Genomic_DNA"/>
</dbReference>
<gene>
    <name evidence="1" type="ORF">SAMN05216505_109137</name>
</gene>
<sequence>MTHDSLTPARLLPWPGPEGKPCYLLTDGSGRLSRAADTAESIQLDMAGDLLAHLADMLDDEHVTAVQLRYLLARMNEALTDVCRIAESRGARLRVYTDVKAGTGLNGAPSPDDGPS</sequence>
<dbReference type="STRING" id="67344.SAMN05216505_109137"/>
<keyword evidence="2" id="KW-1185">Reference proteome</keyword>